<protein>
    <recommendedName>
        <fullName evidence="1">DUF6734 domain-containing protein</fullName>
    </recommendedName>
</protein>
<reference evidence="2 3" key="1">
    <citation type="submission" date="2019-03" db="EMBL/GenBank/DDBJ databases">
        <title>Algoriphagus aquimaris sp. nov., isolated form marine sediment in Pohang, Korea.</title>
        <authorList>
            <person name="Kim J."/>
            <person name="Yoon S.-H."/>
            <person name="Lee S.-S."/>
        </authorList>
    </citation>
    <scope>NUCLEOTIDE SEQUENCE [LARGE SCALE GENOMIC DNA]</scope>
    <source>
        <strain evidence="2 3">F21</strain>
    </source>
</reference>
<gene>
    <name evidence="2" type="ORF">E1898_00220</name>
</gene>
<name>A0A4R5VFF9_9BACT</name>
<dbReference type="AlphaFoldDB" id="A0A4R5VFF9"/>
<evidence type="ECO:0000259" key="1">
    <source>
        <dbReference type="Pfam" id="PF20508"/>
    </source>
</evidence>
<keyword evidence="3" id="KW-1185">Reference proteome</keyword>
<comment type="caution">
    <text evidence="2">The sequence shown here is derived from an EMBL/GenBank/DDBJ whole genome shotgun (WGS) entry which is preliminary data.</text>
</comment>
<dbReference type="RefSeq" id="WP_133389373.1">
    <property type="nucleotide sequence ID" value="NZ_SMUW01000013.1"/>
</dbReference>
<evidence type="ECO:0000313" key="3">
    <source>
        <dbReference type="Proteomes" id="UP000295438"/>
    </source>
</evidence>
<accession>A0A4R5VFF9</accession>
<evidence type="ECO:0000313" key="2">
    <source>
        <dbReference type="EMBL" id="TDK51106.1"/>
    </source>
</evidence>
<dbReference type="InterPro" id="IPR046621">
    <property type="entry name" value="DUF6734"/>
</dbReference>
<feature type="domain" description="DUF6734" evidence="1">
    <location>
        <begin position="1"/>
        <end position="289"/>
    </location>
</feature>
<dbReference type="Proteomes" id="UP000295438">
    <property type="component" value="Unassembled WGS sequence"/>
</dbReference>
<dbReference type="Pfam" id="PF20508">
    <property type="entry name" value="DUF6734"/>
    <property type="match status" value="1"/>
</dbReference>
<organism evidence="2 3">
    <name type="scientific">Algoriphagus formosus</name>
    <dbReference type="NCBI Taxonomy" id="2007308"/>
    <lineage>
        <taxon>Bacteria</taxon>
        <taxon>Pseudomonadati</taxon>
        <taxon>Bacteroidota</taxon>
        <taxon>Cytophagia</taxon>
        <taxon>Cytophagales</taxon>
        <taxon>Cyclobacteriaceae</taxon>
        <taxon>Algoriphagus</taxon>
    </lineage>
</organism>
<sequence>MKIVHTFWVDEGKNPLKDSFGWCSAPYHLMSWALSCLQLHQFYEDIELITDRKGKELLIDQLKLPYKNVSVELDKLNLVEIPGLWVMKKIYSYTLHEEPFLNVDGDVYVYEPFPDELLSAPLIAQNIEQDFDYYKELVGLVTDIFPSVPKPIIEQIYKGKEIQASNAGILGGIDYVFFKDYYQVVEQFIANNQDQIKSLSPSQMVNFNAVVEQYIFHCLSTDQGIEVNYLLDTVYDPSFFESFANFHHLPNDISFMHALGDYKKNGWVCDQLAHRLRLDYPDYYRKISDLLQSGQQSQSGKTHTINTKDPYDEISSYSKDYLAKSEKEQFYRTERMLTAICEKEGIFWERTKFTIREFKDYLESISNTNPWKRILNDVYEFEEEKLRLIRSLLQYKSEEGEAFSAIQLANEALRDQNWKEKAELKLAANCKTILSEWDWSQNSVLFTQIKMNSIEENLLLPPHFYQTVLLWDQHHTEIIEYPVGPIASYLLSVLSEDSFIQMTDLSEKVCSFFQLANKDQVLVLLDEEIRFLAYSGVIHLRGKEYLFQ</sequence>
<dbReference type="EMBL" id="SMUW01000013">
    <property type="protein sequence ID" value="TDK51106.1"/>
    <property type="molecule type" value="Genomic_DNA"/>
</dbReference>
<proteinExistence type="predicted"/>